<keyword evidence="9" id="KW-0168">Coated pit</keyword>
<proteinExistence type="inferred from homology"/>
<feature type="region of interest" description="Disordered" evidence="13">
    <location>
        <begin position="406"/>
        <end position="451"/>
    </location>
</feature>
<feature type="compositionally biased region" description="Low complexity" evidence="13">
    <location>
        <begin position="432"/>
        <end position="449"/>
    </location>
</feature>
<keyword evidence="17" id="KW-0449">Lipoprotein</keyword>
<evidence type="ECO:0000256" key="15">
    <source>
        <dbReference type="SAM" id="SignalP"/>
    </source>
</evidence>
<evidence type="ECO:0000256" key="12">
    <source>
        <dbReference type="PROSITE-ProRule" id="PRU00124"/>
    </source>
</evidence>
<comment type="subcellular location">
    <subcellularLocation>
        <location evidence="10">Membrane</location>
        <location evidence="10">Coated pit</location>
    </subcellularLocation>
    <subcellularLocation>
        <location evidence="1">Membrane</location>
        <topology evidence="1">Single-pass membrane protein</topology>
    </subcellularLocation>
</comment>
<feature type="disulfide bond" evidence="12">
    <location>
        <begin position="213"/>
        <end position="228"/>
    </location>
</feature>
<feature type="disulfide bond" evidence="11">
    <location>
        <begin position="25"/>
        <end position="52"/>
    </location>
</feature>
<evidence type="ECO:0000256" key="4">
    <source>
        <dbReference type="ARBA" id="ARBA00022692"/>
    </source>
</evidence>
<dbReference type="Pfam" id="PF00431">
    <property type="entry name" value="CUB"/>
    <property type="match status" value="1"/>
</dbReference>
<keyword evidence="17" id="KW-0675">Receptor</keyword>
<dbReference type="InterPro" id="IPR000859">
    <property type="entry name" value="CUB_dom"/>
</dbReference>
<dbReference type="PANTHER" id="PTHR24270:SF63">
    <property type="entry name" value="TERRIBLY REDUCED OPTIC LOBES, ISOFORM B"/>
    <property type="match status" value="1"/>
</dbReference>
<dbReference type="Gene3D" id="2.60.120.290">
    <property type="entry name" value="Spermadhesin, CUB domain"/>
    <property type="match status" value="1"/>
</dbReference>
<dbReference type="PROSITE" id="PS50068">
    <property type="entry name" value="LDLRA_2"/>
    <property type="match status" value="4"/>
</dbReference>
<feature type="transmembrane region" description="Helical" evidence="14">
    <location>
        <begin position="316"/>
        <end position="339"/>
    </location>
</feature>
<feature type="signal peptide" evidence="15">
    <location>
        <begin position="1"/>
        <end position="20"/>
    </location>
</feature>
<dbReference type="PROSITE" id="PS01180">
    <property type="entry name" value="CUB"/>
    <property type="match status" value="1"/>
</dbReference>
<keyword evidence="5" id="KW-0677">Repeat</keyword>
<keyword evidence="7 14" id="KW-0472">Membrane</keyword>
<feature type="disulfide bond" evidence="12">
    <location>
        <begin position="152"/>
        <end position="164"/>
    </location>
</feature>
<feature type="disulfide bond" evidence="12">
    <location>
        <begin position="171"/>
        <end position="186"/>
    </location>
</feature>
<feature type="disulfide bond" evidence="12">
    <location>
        <begin position="238"/>
        <end position="256"/>
    </location>
</feature>
<feature type="domain" description="CUB" evidence="16">
    <location>
        <begin position="25"/>
        <end position="143"/>
    </location>
</feature>
<evidence type="ECO:0000256" key="7">
    <source>
        <dbReference type="ARBA" id="ARBA00023136"/>
    </source>
</evidence>
<evidence type="ECO:0000259" key="16">
    <source>
        <dbReference type="PROSITE" id="PS01180"/>
    </source>
</evidence>
<evidence type="ECO:0000256" key="11">
    <source>
        <dbReference type="PROSITE-ProRule" id="PRU00059"/>
    </source>
</evidence>
<feature type="chain" id="PRO_5045633062" evidence="15">
    <location>
        <begin position="21"/>
        <end position="491"/>
    </location>
</feature>
<dbReference type="Proteomes" id="UP001307889">
    <property type="component" value="Chromosome 2"/>
</dbReference>
<feature type="compositionally biased region" description="Basic residues" evidence="13">
    <location>
        <begin position="409"/>
        <end position="418"/>
    </location>
</feature>
<dbReference type="Gene3D" id="4.10.400.10">
    <property type="entry name" value="Low-density Lipoprotein Receptor"/>
    <property type="match status" value="3"/>
</dbReference>
<dbReference type="InterPro" id="IPR002172">
    <property type="entry name" value="LDrepeatLR_classA_rpt"/>
</dbReference>
<feature type="disulfide bond" evidence="12">
    <location>
        <begin position="296"/>
        <end position="311"/>
    </location>
</feature>
<feature type="disulfide bond" evidence="12">
    <location>
        <begin position="277"/>
        <end position="289"/>
    </location>
</feature>
<evidence type="ECO:0000256" key="5">
    <source>
        <dbReference type="ARBA" id="ARBA00022737"/>
    </source>
</evidence>
<feature type="disulfide bond" evidence="12">
    <location>
        <begin position="159"/>
        <end position="177"/>
    </location>
</feature>
<organism evidence="17 18">
    <name type="scientific">Nesidiocoris tenuis</name>
    <dbReference type="NCBI Taxonomy" id="355587"/>
    <lineage>
        <taxon>Eukaryota</taxon>
        <taxon>Metazoa</taxon>
        <taxon>Ecdysozoa</taxon>
        <taxon>Arthropoda</taxon>
        <taxon>Hexapoda</taxon>
        <taxon>Insecta</taxon>
        <taxon>Pterygota</taxon>
        <taxon>Neoptera</taxon>
        <taxon>Paraneoptera</taxon>
        <taxon>Hemiptera</taxon>
        <taxon>Heteroptera</taxon>
        <taxon>Panheteroptera</taxon>
        <taxon>Cimicomorpha</taxon>
        <taxon>Miridae</taxon>
        <taxon>Dicyphina</taxon>
        <taxon>Nesidiocoris</taxon>
    </lineage>
</organism>
<dbReference type="InterPro" id="IPR036055">
    <property type="entry name" value="LDL_receptor-like_sf"/>
</dbReference>
<dbReference type="EMBL" id="AP028910">
    <property type="protein sequence ID" value="BES90211.1"/>
    <property type="molecule type" value="Genomic_DNA"/>
</dbReference>
<name>A0ABN7AH58_9HEMI</name>
<evidence type="ECO:0000256" key="13">
    <source>
        <dbReference type="SAM" id="MobiDB-lite"/>
    </source>
</evidence>
<sequence>MLGAECKLFVVCLLAGLIECNRDICGAEHFLKTRGAISSPLYPRSYPDFVECSWTILIPPDSQLTVFLVDLDIQEDADCEKPPCCHLNHLSLPSNGNETLTNYCGLHRPKGPLHLKKNKTIIKYRSSKENLRSRGFNLTYIITPGYGRNAICQDDEFRCHNRVCLPESMRCDGKIQCIDGSDERGCSTYCSSLGKVPCDLAGSTCYDNRTQRCNGFPDCPSGIDEKGCIVGEECAHRCRTVGCYTASQRCDGFFDCIDSTDELGCGCDDGDCSGRLCIGAKKICSNAKCLHPSLWCDGNDDCGDNSDEENCIRNSMISATIMGCLFCGLMLVIAVMCALRMYSSRNESTAYRLALPQHIATRLSMANSISLPAMEDEFFHREPPPAYSVAVGQADLTMTGIVEIESSSRRSRTRRCRPSRPLVKPPTPPPSNETSNQSSPSRDSITSSSYLSNDDSAHLIVESEYPALVPSCRAKCPADNDAVWGRPTSDA</sequence>
<reference evidence="17 18" key="1">
    <citation type="submission" date="2023-09" db="EMBL/GenBank/DDBJ databases">
        <title>Nesidiocoris tenuis whole genome shotgun sequence.</title>
        <authorList>
            <person name="Shibata T."/>
            <person name="Shimoda M."/>
            <person name="Kobayashi T."/>
            <person name="Uehara T."/>
        </authorList>
    </citation>
    <scope>NUCLEOTIDE SEQUENCE [LARGE SCALE GENOMIC DNA]</scope>
    <source>
        <strain evidence="17 18">Japan</strain>
    </source>
</reference>
<evidence type="ECO:0000256" key="9">
    <source>
        <dbReference type="ARBA" id="ARBA00023176"/>
    </source>
</evidence>
<dbReference type="SMART" id="SM00192">
    <property type="entry name" value="LDLa"/>
    <property type="match status" value="4"/>
</dbReference>
<keyword evidence="3" id="KW-0254">Endocytosis</keyword>
<evidence type="ECO:0000256" key="1">
    <source>
        <dbReference type="ARBA" id="ARBA00004167"/>
    </source>
</evidence>
<dbReference type="CDD" id="cd00112">
    <property type="entry name" value="LDLa"/>
    <property type="match status" value="3"/>
</dbReference>
<dbReference type="InterPro" id="IPR023415">
    <property type="entry name" value="LDLR_class-A_CS"/>
</dbReference>
<evidence type="ECO:0000256" key="2">
    <source>
        <dbReference type="ARBA" id="ARBA00009939"/>
    </source>
</evidence>
<dbReference type="SUPFAM" id="SSF49854">
    <property type="entry name" value="Spermadhesin, CUB domain"/>
    <property type="match status" value="1"/>
</dbReference>
<evidence type="ECO:0000256" key="3">
    <source>
        <dbReference type="ARBA" id="ARBA00022583"/>
    </source>
</evidence>
<dbReference type="SUPFAM" id="SSF57424">
    <property type="entry name" value="LDL receptor-like module"/>
    <property type="match status" value="3"/>
</dbReference>
<dbReference type="InterPro" id="IPR035914">
    <property type="entry name" value="Sperma_CUB_dom_sf"/>
</dbReference>
<dbReference type="InterPro" id="IPR050685">
    <property type="entry name" value="LDLR"/>
</dbReference>
<evidence type="ECO:0000256" key="10">
    <source>
        <dbReference type="ARBA" id="ARBA00037878"/>
    </source>
</evidence>
<keyword evidence="15" id="KW-0732">Signal</keyword>
<evidence type="ECO:0000256" key="8">
    <source>
        <dbReference type="ARBA" id="ARBA00023157"/>
    </source>
</evidence>
<gene>
    <name evidence="17" type="ORF">NTJ_03020</name>
</gene>
<dbReference type="SMART" id="SM00042">
    <property type="entry name" value="CUB"/>
    <property type="match status" value="1"/>
</dbReference>
<feature type="disulfide bond" evidence="12">
    <location>
        <begin position="284"/>
        <end position="302"/>
    </location>
</feature>
<accession>A0ABN7AH58</accession>
<comment type="caution">
    <text evidence="12">Lacks conserved residue(s) required for the propagation of feature annotation.</text>
</comment>
<keyword evidence="6 14" id="KW-1133">Transmembrane helix</keyword>
<dbReference type="PRINTS" id="PR00261">
    <property type="entry name" value="LDLRECEPTOR"/>
</dbReference>
<dbReference type="Pfam" id="PF00057">
    <property type="entry name" value="Ldl_recept_a"/>
    <property type="match status" value="2"/>
</dbReference>
<evidence type="ECO:0000256" key="6">
    <source>
        <dbReference type="ARBA" id="ARBA00022989"/>
    </source>
</evidence>
<comment type="similarity">
    <text evidence="2">Belongs to the LDLR family.</text>
</comment>
<evidence type="ECO:0000256" key="14">
    <source>
        <dbReference type="SAM" id="Phobius"/>
    </source>
</evidence>
<dbReference type="PANTHER" id="PTHR24270">
    <property type="entry name" value="LOW-DENSITY LIPOPROTEIN RECEPTOR-RELATED"/>
    <property type="match status" value="1"/>
</dbReference>
<evidence type="ECO:0000313" key="18">
    <source>
        <dbReference type="Proteomes" id="UP001307889"/>
    </source>
</evidence>
<keyword evidence="8 12" id="KW-1015">Disulfide bond</keyword>
<feature type="disulfide bond" evidence="12">
    <location>
        <begin position="250"/>
        <end position="265"/>
    </location>
</feature>
<keyword evidence="18" id="KW-1185">Reference proteome</keyword>
<dbReference type="PROSITE" id="PS01209">
    <property type="entry name" value="LDLRA_1"/>
    <property type="match status" value="2"/>
</dbReference>
<protein>
    <submittedName>
        <fullName evidence="17">Low density lipoprotein receptor-related protein 12</fullName>
    </submittedName>
</protein>
<dbReference type="CDD" id="cd00041">
    <property type="entry name" value="CUB"/>
    <property type="match status" value="1"/>
</dbReference>
<keyword evidence="4 14" id="KW-0812">Transmembrane</keyword>
<evidence type="ECO:0000313" key="17">
    <source>
        <dbReference type="EMBL" id="BES90211.1"/>
    </source>
</evidence>